<dbReference type="PROSITE" id="PS00116">
    <property type="entry name" value="DNA_POLYMERASE_B"/>
    <property type="match status" value="1"/>
</dbReference>
<dbReference type="Pfam" id="PF00136">
    <property type="entry name" value="DNA_pol_B"/>
    <property type="match status" value="1"/>
</dbReference>
<name>A0A1F7RRA2_9BACT</name>
<evidence type="ECO:0000313" key="11">
    <source>
        <dbReference type="Proteomes" id="UP000179266"/>
    </source>
</evidence>
<dbReference type="Gene3D" id="3.90.1600.10">
    <property type="entry name" value="Palm domain of DNA polymerase"/>
    <property type="match status" value="2"/>
</dbReference>
<feature type="domain" description="DNA-directed DNA polymerase family B exonuclease" evidence="9">
    <location>
        <begin position="7"/>
        <end position="196"/>
    </location>
</feature>
<dbReference type="GO" id="GO:0008296">
    <property type="term" value="F:3'-5'-DNA exonuclease activity"/>
    <property type="evidence" value="ECO:0007669"/>
    <property type="project" value="TreeGrafter"/>
</dbReference>
<evidence type="ECO:0000256" key="1">
    <source>
        <dbReference type="ARBA" id="ARBA00005755"/>
    </source>
</evidence>
<dbReference type="PRINTS" id="PR00106">
    <property type="entry name" value="DNAPOLB"/>
</dbReference>
<dbReference type="SMART" id="SM00486">
    <property type="entry name" value="POLBc"/>
    <property type="match status" value="1"/>
</dbReference>
<dbReference type="InterPro" id="IPR023211">
    <property type="entry name" value="DNA_pol_palm_dom_sf"/>
</dbReference>
<evidence type="ECO:0000313" key="10">
    <source>
        <dbReference type="EMBL" id="OGL44059.1"/>
    </source>
</evidence>
<dbReference type="Gene3D" id="3.30.420.10">
    <property type="entry name" value="Ribonuclease H-like superfamily/Ribonuclease H"/>
    <property type="match status" value="1"/>
</dbReference>
<dbReference type="SUPFAM" id="SSF56672">
    <property type="entry name" value="DNA/RNA polymerases"/>
    <property type="match status" value="1"/>
</dbReference>
<evidence type="ECO:0000256" key="5">
    <source>
        <dbReference type="ARBA" id="ARBA00023125"/>
    </source>
</evidence>
<comment type="catalytic activity">
    <reaction evidence="6 7">
        <text>DNA(n) + a 2'-deoxyribonucleoside 5'-triphosphate = DNA(n+1) + diphosphate</text>
        <dbReference type="Rhea" id="RHEA:22508"/>
        <dbReference type="Rhea" id="RHEA-COMP:17339"/>
        <dbReference type="Rhea" id="RHEA-COMP:17340"/>
        <dbReference type="ChEBI" id="CHEBI:33019"/>
        <dbReference type="ChEBI" id="CHEBI:61560"/>
        <dbReference type="ChEBI" id="CHEBI:173112"/>
        <dbReference type="EC" id="2.7.7.7"/>
    </reaction>
</comment>
<dbReference type="Proteomes" id="UP000179266">
    <property type="component" value="Unassembled WGS sequence"/>
</dbReference>
<evidence type="ECO:0000259" key="8">
    <source>
        <dbReference type="Pfam" id="PF00136"/>
    </source>
</evidence>
<evidence type="ECO:0000256" key="6">
    <source>
        <dbReference type="ARBA" id="ARBA00049244"/>
    </source>
</evidence>
<evidence type="ECO:0000259" key="9">
    <source>
        <dbReference type="Pfam" id="PF03104"/>
    </source>
</evidence>
<dbReference type="InterPro" id="IPR017964">
    <property type="entry name" value="DNA-dir_DNA_pol_B_CS"/>
</dbReference>
<dbReference type="GO" id="GO:0000166">
    <property type="term" value="F:nucleotide binding"/>
    <property type="evidence" value="ECO:0007669"/>
    <property type="project" value="InterPro"/>
</dbReference>
<dbReference type="PANTHER" id="PTHR10322:SF23">
    <property type="entry name" value="DNA POLYMERASE DELTA CATALYTIC SUBUNIT"/>
    <property type="match status" value="1"/>
</dbReference>
<dbReference type="SUPFAM" id="SSF53098">
    <property type="entry name" value="Ribonuclease H-like"/>
    <property type="match status" value="1"/>
</dbReference>
<dbReference type="GO" id="GO:0003887">
    <property type="term" value="F:DNA-directed DNA polymerase activity"/>
    <property type="evidence" value="ECO:0007669"/>
    <property type="project" value="UniProtKB-KW"/>
</dbReference>
<sequence>MLFKNRYTRYLIDHQLRGTLLISGDYQKGETVDRIYLNPKLEPSDFMGLKYNLRILSLDIETDFQGSRLYSIATYNGKTGKVYMIGSTGNDIPENTEFFESEILLLKNFMQDLMEYDPDIITGWNVINFDFAFLDRRCQQFKIPLKLGRTKGTSKFISDETYTMTPRMVVPGRQVLDGIQLVRGSYHRLEDYTLDTAAHEILGERKKISGDNRSKQIDDMFRYDKRALSDYNLHDAKLVYDILLKTKSIDLVITRSCLTGMPFDRVSASIASFDFLYLMKLRKRGYVAPCVAGPRGEHDVMGGYVLDSEPGFHDNVIVFDFKSLYPTIIMTFNIDPLTLIHSESESSDSIKAPNGASFKRNRGILPEILMELLLQREMAVQKGDYAMSNAVKLLMNSFYGVLATPSCRFYSVKIANAITYFGQYLLKKTAELITRMNYSVIYGDTDSIFIKSDTDNFLEAKNRAEKICEVINSQIQDIVQNEFNCKSYLKIEFEKLYWRFFMPRIRHGSEGSKKRYAGLIDPDNPDLIEFVGLETVRRDWTDLAKLVQRELLIRVFSGNDYTDFLKNLVRNLKEGNYDNLLIYKKALRKNLEEYTKTTPPHVKAARKQSKISSRLIFYVITTGGPEPVNQLQHKPDYQHYIDKQIEPVADSILDFFGKKFKEIIQPAQQLDLF</sequence>
<dbReference type="GO" id="GO:0009432">
    <property type="term" value="P:SOS response"/>
    <property type="evidence" value="ECO:0007669"/>
    <property type="project" value="TreeGrafter"/>
</dbReference>
<dbReference type="InterPro" id="IPR012337">
    <property type="entry name" value="RNaseH-like_sf"/>
</dbReference>
<dbReference type="AlphaFoldDB" id="A0A1F7RRA2"/>
<reference evidence="10 11" key="1">
    <citation type="journal article" date="2016" name="Nat. Commun.">
        <title>Thousands of microbial genomes shed light on interconnected biogeochemical processes in an aquifer system.</title>
        <authorList>
            <person name="Anantharaman K."/>
            <person name="Brown C.T."/>
            <person name="Hug L.A."/>
            <person name="Sharon I."/>
            <person name="Castelle C.J."/>
            <person name="Probst A.J."/>
            <person name="Thomas B.C."/>
            <person name="Singh A."/>
            <person name="Wilkins M.J."/>
            <person name="Karaoz U."/>
            <person name="Brodie E.L."/>
            <person name="Williams K.H."/>
            <person name="Hubbard S.S."/>
            <person name="Banfield J.F."/>
        </authorList>
    </citation>
    <scope>NUCLEOTIDE SEQUENCE [LARGE SCALE GENOMIC DNA]</scope>
</reference>
<dbReference type="InterPro" id="IPR042087">
    <property type="entry name" value="DNA_pol_B_thumb"/>
</dbReference>
<evidence type="ECO:0000256" key="3">
    <source>
        <dbReference type="ARBA" id="ARBA00022695"/>
    </source>
</evidence>
<dbReference type="InterPro" id="IPR006172">
    <property type="entry name" value="DNA-dir_DNA_pol_B"/>
</dbReference>
<dbReference type="InterPro" id="IPR006134">
    <property type="entry name" value="DNA-dir_DNA_pol_B_multi_dom"/>
</dbReference>
<dbReference type="InterPro" id="IPR043502">
    <property type="entry name" value="DNA/RNA_pol_sf"/>
</dbReference>
<dbReference type="PANTHER" id="PTHR10322">
    <property type="entry name" value="DNA POLYMERASE CATALYTIC SUBUNIT"/>
    <property type="match status" value="1"/>
</dbReference>
<feature type="domain" description="DNA-directed DNA polymerase family B multifunctional" evidence="8">
    <location>
        <begin position="277"/>
        <end position="612"/>
    </location>
</feature>
<dbReference type="EC" id="2.7.7.7" evidence="7"/>
<evidence type="ECO:0000256" key="7">
    <source>
        <dbReference type="RuleBase" id="RU000442"/>
    </source>
</evidence>
<evidence type="ECO:0000256" key="2">
    <source>
        <dbReference type="ARBA" id="ARBA00022679"/>
    </source>
</evidence>
<comment type="caution">
    <text evidence="10">The sequence shown here is derived from an EMBL/GenBank/DDBJ whole genome shotgun (WGS) entry which is preliminary data.</text>
</comment>
<dbReference type="GO" id="GO:0045004">
    <property type="term" value="P:DNA replication proofreading"/>
    <property type="evidence" value="ECO:0007669"/>
    <property type="project" value="TreeGrafter"/>
</dbReference>
<keyword evidence="2 7" id="KW-0808">Transferase</keyword>
<keyword evidence="7" id="KW-0235">DNA replication</keyword>
<keyword evidence="4 7" id="KW-0239">DNA-directed DNA polymerase</keyword>
<protein>
    <recommendedName>
        <fullName evidence="7">DNA polymerase</fullName>
        <ecNumber evidence="7">2.7.7.7</ecNumber>
    </recommendedName>
</protein>
<evidence type="ECO:0000256" key="4">
    <source>
        <dbReference type="ARBA" id="ARBA00022932"/>
    </source>
</evidence>
<dbReference type="Pfam" id="PF03104">
    <property type="entry name" value="DNA_pol_B_exo1"/>
    <property type="match status" value="1"/>
</dbReference>
<dbReference type="InterPro" id="IPR050240">
    <property type="entry name" value="DNA_pol_type-B"/>
</dbReference>
<dbReference type="InterPro" id="IPR036397">
    <property type="entry name" value="RNaseH_sf"/>
</dbReference>
<dbReference type="NCBIfam" id="NF004421">
    <property type="entry name" value="PRK05762.1-2"/>
    <property type="match status" value="1"/>
</dbReference>
<dbReference type="Gene3D" id="1.10.132.60">
    <property type="entry name" value="DNA polymerase family B, C-terminal domain"/>
    <property type="match status" value="1"/>
</dbReference>
<organism evidence="10 11">
    <name type="scientific">Candidatus Schekmanbacteria bacterium RBG_13_48_7</name>
    <dbReference type="NCBI Taxonomy" id="1817878"/>
    <lineage>
        <taxon>Bacteria</taxon>
        <taxon>Candidatus Schekmaniibacteriota</taxon>
    </lineage>
</organism>
<dbReference type="InterPro" id="IPR006133">
    <property type="entry name" value="DNA-dir_DNA_pol_B_exonuc"/>
</dbReference>
<gene>
    <name evidence="10" type="ORF">A2161_14525</name>
</gene>
<dbReference type="EMBL" id="MGDD01000242">
    <property type="protein sequence ID" value="OGL44059.1"/>
    <property type="molecule type" value="Genomic_DNA"/>
</dbReference>
<keyword evidence="3 7" id="KW-0548">Nucleotidyltransferase</keyword>
<proteinExistence type="inferred from homology"/>
<accession>A0A1F7RRA2</accession>
<keyword evidence="5 7" id="KW-0238">DNA-binding</keyword>
<dbReference type="GO" id="GO:0003677">
    <property type="term" value="F:DNA binding"/>
    <property type="evidence" value="ECO:0007669"/>
    <property type="project" value="UniProtKB-KW"/>
</dbReference>
<comment type="similarity">
    <text evidence="1 7">Belongs to the DNA polymerase type-B family.</text>
</comment>